<protein>
    <submittedName>
        <fullName evidence="2">Helix-turn-helix transcriptional regulator</fullName>
    </submittedName>
</protein>
<comment type="caution">
    <text evidence="2">The sequence shown here is derived from an EMBL/GenBank/DDBJ whole genome shotgun (WGS) entry which is preliminary data.</text>
</comment>
<dbReference type="PROSITE" id="PS50943">
    <property type="entry name" value="HTH_CROC1"/>
    <property type="match status" value="1"/>
</dbReference>
<dbReference type="SUPFAM" id="SSF47413">
    <property type="entry name" value="lambda repressor-like DNA-binding domains"/>
    <property type="match status" value="1"/>
</dbReference>
<organism evidence="2 3">
    <name type="scientific">Lactobacillus jensenii</name>
    <dbReference type="NCBI Taxonomy" id="109790"/>
    <lineage>
        <taxon>Bacteria</taxon>
        <taxon>Bacillati</taxon>
        <taxon>Bacillota</taxon>
        <taxon>Bacilli</taxon>
        <taxon>Lactobacillales</taxon>
        <taxon>Lactobacillaceae</taxon>
        <taxon>Lactobacillus</taxon>
    </lineage>
</organism>
<dbReference type="EMBL" id="VYWW01000001">
    <property type="protein sequence ID" value="KAA9324458.1"/>
    <property type="molecule type" value="Genomic_DNA"/>
</dbReference>
<feature type="domain" description="HTH cro/C1-type" evidence="1">
    <location>
        <begin position="17"/>
        <end position="69"/>
    </location>
</feature>
<dbReference type="SMART" id="SM00530">
    <property type="entry name" value="HTH_XRE"/>
    <property type="match status" value="1"/>
</dbReference>
<proteinExistence type="predicted"/>
<accession>A0A5N1IGG5</accession>
<dbReference type="InterPro" id="IPR001387">
    <property type="entry name" value="Cro/C1-type_HTH"/>
</dbReference>
<name>A0A5N1IGG5_LACJE</name>
<dbReference type="GO" id="GO:0003677">
    <property type="term" value="F:DNA binding"/>
    <property type="evidence" value="ECO:0007669"/>
    <property type="project" value="InterPro"/>
</dbReference>
<evidence type="ECO:0000313" key="3">
    <source>
        <dbReference type="Proteomes" id="UP000327236"/>
    </source>
</evidence>
<dbReference type="InterPro" id="IPR010982">
    <property type="entry name" value="Lambda_DNA-bd_dom_sf"/>
</dbReference>
<reference evidence="2 3" key="1">
    <citation type="submission" date="2019-09" db="EMBL/GenBank/DDBJ databases">
        <title>Draft genome sequence assemblies of isolates from the urinary tract.</title>
        <authorList>
            <person name="Mores C.R."/>
            <person name="Putonti C."/>
            <person name="Wolfe A.J."/>
        </authorList>
    </citation>
    <scope>NUCLEOTIDE SEQUENCE [LARGE SCALE GENOMIC DNA]</scope>
    <source>
        <strain evidence="2 3">UMB246</strain>
    </source>
</reference>
<dbReference type="RefSeq" id="WP_151141261.1">
    <property type="nucleotide sequence ID" value="NZ_VYWW01000001.1"/>
</dbReference>
<dbReference type="Gene3D" id="1.10.260.40">
    <property type="entry name" value="lambda repressor-like DNA-binding domains"/>
    <property type="match status" value="1"/>
</dbReference>
<dbReference type="OrthoDB" id="2325301at2"/>
<evidence type="ECO:0000259" key="1">
    <source>
        <dbReference type="PROSITE" id="PS50943"/>
    </source>
</evidence>
<evidence type="ECO:0000313" key="2">
    <source>
        <dbReference type="EMBL" id="KAA9324458.1"/>
    </source>
</evidence>
<dbReference type="AlphaFoldDB" id="A0A5N1IGG5"/>
<sequence>MTDKTKLVVKKNACKMFKEYLTDHGVKQSYVARSLGYSDAYVSRLTKTDFTLQVAIQISNLFDLPYDYFLDKKLTNS</sequence>
<gene>
    <name evidence="2" type="ORF">F6H94_00390</name>
</gene>
<dbReference type="Proteomes" id="UP000327236">
    <property type="component" value="Unassembled WGS sequence"/>
</dbReference>